<sequence length="458" mass="48902">MTGGYATRKRVMRELSHCVKQVTYGKEAVVERPYRLVIWGPGDMGGRALRTALESPDFEVVGVKVFSPHKHGRDIGELAGLAPVGVAATTSKDEILALDADCVVHTPTTPALIQGADADVVDLLESGKNVVSAASYHNPSMPTWLSASRSPLSVLRTVADMKVTGDAFGARLRPALRALRAGMRAVDSAPARPLRPVLERLAGPIVDRALPRRALGSRLQAACEAGGVSLHGTGLHPGLMVEQLLLRLAGLLDEITEVRFLEVGDLSAAPDGMWGGLESLGFGMPLSAVDTNHAIGLMQHFYFDAVLGNVAHALFGAGPDKVRVERHISPVPARERVRAGGTVIEPGSVGAIHMTYRGYLGDRLFMTNSECWHVGGGNAHLGPDHPRSRSGGHVITLDGTPARIEMRNEMDDEAYSADWSAVTDISVRAMLSTIPELCSAPPGVVMPDLDPRYRLETV</sequence>
<evidence type="ECO:0000313" key="5">
    <source>
        <dbReference type="Proteomes" id="UP000238356"/>
    </source>
</evidence>
<gene>
    <name evidence="4" type="ORF">C5F51_01145</name>
</gene>
<protein>
    <recommendedName>
        <fullName evidence="3">Dihydrodipicolinate reductase N-terminal domain-containing protein</fullName>
    </recommendedName>
</protein>
<dbReference type="SUPFAM" id="SSF51735">
    <property type="entry name" value="NAD(P)-binding Rossmann-fold domains"/>
    <property type="match status" value="1"/>
</dbReference>
<reference evidence="4 5" key="1">
    <citation type="submission" date="2018-02" db="EMBL/GenBank/DDBJ databases">
        <title>8 Nocardia nova and 1 Nocardia cyriacigeorgica strain used for evolution to TMP-SMX.</title>
        <authorList>
            <person name="Mehta H."/>
            <person name="Weng J."/>
            <person name="Shamoo Y."/>
        </authorList>
    </citation>
    <scope>NUCLEOTIDE SEQUENCE [LARGE SCALE GENOMIC DNA]</scope>
    <source>
        <strain evidence="4 5">BAA2227</strain>
    </source>
</reference>
<keyword evidence="1" id="KW-0521">NADP</keyword>
<dbReference type="Proteomes" id="UP000238356">
    <property type="component" value="Unassembled WGS sequence"/>
</dbReference>
<evidence type="ECO:0000256" key="1">
    <source>
        <dbReference type="ARBA" id="ARBA00022857"/>
    </source>
</evidence>
<name>A0A2S6AF13_9NOCA</name>
<evidence type="ECO:0000259" key="3">
    <source>
        <dbReference type="Pfam" id="PF01113"/>
    </source>
</evidence>
<dbReference type="Gene3D" id="3.40.50.720">
    <property type="entry name" value="NAD(P)-binding Rossmann-like Domain"/>
    <property type="match status" value="1"/>
</dbReference>
<keyword evidence="5" id="KW-1185">Reference proteome</keyword>
<feature type="domain" description="Dihydrodipicolinate reductase N-terminal" evidence="3">
    <location>
        <begin position="35"/>
        <end position="105"/>
    </location>
</feature>
<dbReference type="Pfam" id="PF01113">
    <property type="entry name" value="DapB_N"/>
    <property type="match status" value="1"/>
</dbReference>
<comment type="caution">
    <text evidence="4">The sequence shown here is derived from an EMBL/GenBank/DDBJ whole genome shotgun (WGS) entry which is preliminary data.</text>
</comment>
<accession>A0A2S6AF13</accession>
<keyword evidence="2" id="KW-0560">Oxidoreductase</keyword>
<dbReference type="InterPro" id="IPR000846">
    <property type="entry name" value="DapB_N"/>
</dbReference>
<evidence type="ECO:0000256" key="2">
    <source>
        <dbReference type="ARBA" id="ARBA00023002"/>
    </source>
</evidence>
<dbReference type="GO" id="GO:0009089">
    <property type="term" value="P:lysine biosynthetic process via diaminopimelate"/>
    <property type="evidence" value="ECO:0007669"/>
    <property type="project" value="InterPro"/>
</dbReference>
<proteinExistence type="predicted"/>
<dbReference type="EMBL" id="PSZD01000001">
    <property type="protein sequence ID" value="PPJ32956.1"/>
    <property type="molecule type" value="Genomic_DNA"/>
</dbReference>
<dbReference type="CDD" id="cd24146">
    <property type="entry name" value="nat-AmDH_N_like"/>
    <property type="match status" value="1"/>
</dbReference>
<dbReference type="InterPro" id="IPR036291">
    <property type="entry name" value="NAD(P)-bd_dom_sf"/>
</dbReference>
<evidence type="ECO:0000313" key="4">
    <source>
        <dbReference type="EMBL" id="PPJ32956.1"/>
    </source>
</evidence>
<dbReference type="AlphaFoldDB" id="A0A2S6AF13"/>
<dbReference type="GO" id="GO:0008839">
    <property type="term" value="F:4-hydroxy-tetrahydrodipicolinate reductase"/>
    <property type="evidence" value="ECO:0007669"/>
    <property type="project" value="InterPro"/>
</dbReference>
<organism evidence="4 5">
    <name type="scientific">Nocardia nova</name>
    <dbReference type="NCBI Taxonomy" id="37330"/>
    <lineage>
        <taxon>Bacteria</taxon>
        <taxon>Bacillati</taxon>
        <taxon>Actinomycetota</taxon>
        <taxon>Actinomycetes</taxon>
        <taxon>Mycobacteriales</taxon>
        <taxon>Nocardiaceae</taxon>
        <taxon>Nocardia</taxon>
    </lineage>
</organism>